<dbReference type="GO" id="GO:0016020">
    <property type="term" value="C:membrane"/>
    <property type="evidence" value="ECO:0007669"/>
    <property type="project" value="TreeGrafter"/>
</dbReference>
<dbReference type="STRING" id="1387353.BSF38_00381"/>
<dbReference type="RefSeq" id="WP_076343211.1">
    <property type="nucleotide sequence ID" value="NZ_CP019082.1"/>
</dbReference>
<dbReference type="Pfam" id="PF00561">
    <property type="entry name" value="Abhydrolase_1"/>
    <property type="match status" value="1"/>
</dbReference>
<dbReference type="OrthoDB" id="252464at2"/>
<dbReference type="InterPro" id="IPR000073">
    <property type="entry name" value="AB_hydrolase_1"/>
</dbReference>
<dbReference type="PRINTS" id="PR00111">
    <property type="entry name" value="ABHYDROLASE"/>
</dbReference>
<name>A0A1U7CJ84_9BACT</name>
<dbReference type="Proteomes" id="UP000186309">
    <property type="component" value="Chromosome"/>
</dbReference>
<dbReference type="KEGG" id="pbor:BSF38_00381"/>
<evidence type="ECO:0000313" key="3">
    <source>
        <dbReference type="EMBL" id="APW58968.1"/>
    </source>
</evidence>
<evidence type="ECO:0000313" key="4">
    <source>
        <dbReference type="Proteomes" id="UP000186309"/>
    </source>
</evidence>
<dbReference type="PANTHER" id="PTHR43798:SF31">
    <property type="entry name" value="AB HYDROLASE SUPERFAMILY PROTEIN YCLE"/>
    <property type="match status" value="1"/>
</dbReference>
<accession>A0A1U7CJ84</accession>
<dbReference type="EMBL" id="CP019082">
    <property type="protein sequence ID" value="APW58968.1"/>
    <property type="molecule type" value="Genomic_DNA"/>
</dbReference>
<dbReference type="SUPFAM" id="SSF53474">
    <property type="entry name" value="alpha/beta-Hydrolases"/>
    <property type="match status" value="1"/>
</dbReference>
<dbReference type="PANTHER" id="PTHR43798">
    <property type="entry name" value="MONOACYLGLYCEROL LIPASE"/>
    <property type="match status" value="1"/>
</dbReference>
<dbReference type="InterPro" id="IPR050266">
    <property type="entry name" value="AB_hydrolase_sf"/>
</dbReference>
<proteinExistence type="predicted"/>
<dbReference type="InterPro" id="IPR000639">
    <property type="entry name" value="Epox_hydrolase-like"/>
</dbReference>
<evidence type="ECO:0000256" key="1">
    <source>
        <dbReference type="ARBA" id="ARBA00022801"/>
    </source>
</evidence>
<evidence type="ECO:0000259" key="2">
    <source>
        <dbReference type="Pfam" id="PF00561"/>
    </source>
</evidence>
<dbReference type="GO" id="GO:0047411">
    <property type="term" value="F:2-(acetamidomethylene)succinate hydrolase activity"/>
    <property type="evidence" value="ECO:0007669"/>
    <property type="project" value="UniProtKB-EC"/>
</dbReference>
<feature type="domain" description="AB hydrolase-1" evidence="2">
    <location>
        <begin position="22"/>
        <end position="260"/>
    </location>
</feature>
<keyword evidence="4" id="KW-1185">Reference proteome</keyword>
<protein>
    <submittedName>
        <fullName evidence="3">2-(Acetamidomethylene)succinate hydrolase</fullName>
        <ecNumber evidence="3">3.5.1.29</ecNumber>
    </submittedName>
</protein>
<dbReference type="AlphaFoldDB" id="A0A1U7CJ84"/>
<dbReference type="EC" id="3.5.1.29" evidence="3"/>
<organism evidence="3 4">
    <name type="scientific">Paludisphaera borealis</name>
    <dbReference type="NCBI Taxonomy" id="1387353"/>
    <lineage>
        <taxon>Bacteria</taxon>
        <taxon>Pseudomonadati</taxon>
        <taxon>Planctomycetota</taxon>
        <taxon>Planctomycetia</taxon>
        <taxon>Isosphaerales</taxon>
        <taxon>Isosphaeraceae</taxon>
        <taxon>Paludisphaera</taxon>
    </lineage>
</organism>
<reference evidence="4" key="1">
    <citation type="submission" date="2016-12" db="EMBL/GenBank/DDBJ databases">
        <title>Comparative genomics of four Isosphaeraceae planctomycetes: a common pool of plasmids and glycoside hydrolase genes.</title>
        <authorList>
            <person name="Ivanova A."/>
        </authorList>
    </citation>
    <scope>NUCLEOTIDE SEQUENCE [LARGE SCALE GENOMIC DNA]</scope>
    <source>
        <strain evidence="4">PX4</strain>
    </source>
</reference>
<dbReference type="Gene3D" id="3.40.50.1820">
    <property type="entry name" value="alpha/beta hydrolase"/>
    <property type="match status" value="1"/>
</dbReference>
<dbReference type="InterPro" id="IPR029058">
    <property type="entry name" value="AB_hydrolase_fold"/>
</dbReference>
<gene>
    <name evidence="3" type="ORF">BSF38_00381</name>
</gene>
<sequence>MPRMTANGLTFHVQQAGDGPDVVLIHGLTGDMSIWFLAKTFAMLAESFRVTAYDLRGHGYTDAPATGYTSLEHAHDLLALLDELEIPRARLVGHSFGAVIATHAAVIAPDRVEAIVLSDPYFPSLRHLEDVSRWGHWQNFRKEAEEAGVSLSADTWYDLTSFFDQVLHLDDQKLLAFRQAVGLPGLNRVLRLARTTCGHDSKLADGLSAESIAQVSVPCLALYGENSPFLSTADYLVQHLPQCQGRRIPDAQHRAPEENPEAFNAAVRAYLESLQPAERQEVCS</sequence>
<dbReference type="PRINTS" id="PR00412">
    <property type="entry name" value="EPOXHYDRLASE"/>
</dbReference>
<keyword evidence="1 3" id="KW-0378">Hydrolase</keyword>